<dbReference type="Proteomes" id="UP000624244">
    <property type="component" value="Unassembled WGS sequence"/>
</dbReference>
<feature type="region of interest" description="Disordered" evidence="1">
    <location>
        <begin position="158"/>
        <end position="178"/>
    </location>
</feature>
<name>A0A8H5ZAL9_COCSA</name>
<evidence type="ECO:0000313" key="2">
    <source>
        <dbReference type="EMBL" id="KAF5845677.1"/>
    </source>
</evidence>
<dbReference type="EMBL" id="WNKQ01000018">
    <property type="protein sequence ID" value="KAF5845677.1"/>
    <property type="molecule type" value="Genomic_DNA"/>
</dbReference>
<evidence type="ECO:0000256" key="1">
    <source>
        <dbReference type="SAM" id="MobiDB-lite"/>
    </source>
</evidence>
<feature type="compositionally biased region" description="Pro residues" evidence="1">
    <location>
        <begin position="99"/>
        <end position="113"/>
    </location>
</feature>
<gene>
    <name evidence="2" type="ORF">GGP41_009423</name>
</gene>
<comment type="caution">
    <text evidence="2">The sequence shown here is derived from an EMBL/GenBank/DDBJ whole genome shotgun (WGS) entry which is preliminary data.</text>
</comment>
<accession>A0A8H5ZAL9</accession>
<reference evidence="2" key="1">
    <citation type="submission" date="2019-11" db="EMBL/GenBank/DDBJ databases">
        <title>Bipolaris sorokiniana Genome sequencing.</title>
        <authorList>
            <person name="Wang H."/>
        </authorList>
    </citation>
    <scope>NUCLEOTIDE SEQUENCE</scope>
</reference>
<proteinExistence type="predicted"/>
<evidence type="ECO:0000313" key="3">
    <source>
        <dbReference type="Proteomes" id="UP000624244"/>
    </source>
</evidence>
<sequence>MYVVRYRHIVAAWLAMQQAPGLSARLQWLNTTCAQSHLGLHHSNHALSSSPLSRLGRSAPYLPHGRSMPDYKLGTLPVEIVLFPSLQPGEQTMCRHSTPPSPQPPTPASPPPLASVTLGVARTNHRPLAASSPQASDAFTHAVSKQWAAHLFGPDHLSHLSYRGPRHSRPNTVHPSGP</sequence>
<protein>
    <submittedName>
        <fullName evidence="2">Uncharacterized protein</fullName>
    </submittedName>
</protein>
<feature type="region of interest" description="Disordered" evidence="1">
    <location>
        <begin position="90"/>
        <end position="115"/>
    </location>
</feature>
<organism evidence="2 3">
    <name type="scientific">Cochliobolus sativus</name>
    <name type="common">Common root rot and spot blotch fungus</name>
    <name type="synonym">Bipolaris sorokiniana</name>
    <dbReference type="NCBI Taxonomy" id="45130"/>
    <lineage>
        <taxon>Eukaryota</taxon>
        <taxon>Fungi</taxon>
        <taxon>Dikarya</taxon>
        <taxon>Ascomycota</taxon>
        <taxon>Pezizomycotina</taxon>
        <taxon>Dothideomycetes</taxon>
        <taxon>Pleosporomycetidae</taxon>
        <taxon>Pleosporales</taxon>
        <taxon>Pleosporineae</taxon>
        <taxon>Pleosporaceae</taxon>
        <taxon>Bipolaris</taxon>
    </lineage>
</organism>
<dbReference type="AlphaFoldDB" id="A0A8H5ZAL9"/>